<name>A0ABU8XMW6_9PROT</name>
<dbReference type="EMBL" id="JBBLZC010000004">
    <property type="protein sequence ID" value="MEK0082540.1"/>
    <property type="molecule type" value="Genomic_DNA"/>
</dbReference>
<evidence type="ECO:0000256" key="3">
    <source>
        <dbReference type="ARBA" id="ARBA00022692"/>
    </source>
</evidence>
<evidence type="ECO:0000256" key="2">
    <source>
        <dbReference type="ARBA" id="ARBA00022475"/>
    </source>
</evidence>
<dbReference type="SUPFAM" id="SSF103481">
    <property type="entry name" value="Multidrug resistance efflux transporter EmrE"/>
    <property type="match status" value="2"/>
</dbReference>
<feature type="transmembrane region" description="Helical" evidence="7">
    <location>
        <begin position="133"/>
        <end position="150"/>
    </location>
</feature>
<feature type="transmembrane region" description="Helical" evidence="7">
    <location>
        <begin position="213"/>
        <end position="236"/>
    </location>
</feature>
<evidence type="ECO:0000259" key="8">
    <source>
        <dbReference type="Pfam" id="PF00892"/>
    </source>
</evidence>
<proteinExistence type="predicted"/>
<dbReference type="PANTHER" id="PTHR42920:SF11">
    <property type="entry name" value="INNER MEMBRANE PROTEIN YTFF"/>
    <property type="match status" value="1"/>
</dbReference>
<dbReference type="InterPro" id="IPR051258">
    <property type="entry name" value="Diverse_Substrate_Transporter"/>
</dbReference>
<dbReference type="Gene3D" id="1.10.3730.20">
    <property type="match status" value="1"/>
</dbReference>
<evidence type="ECO:0000256" key="1">
    <source>
        <dbReference type="ARBA" id="ARBA00004651"/>
    </source>
</evidence>
<accession>A0ABU8XMW6</accession>
<dbReference type="InterPro" id="IPR037185">
    <property type="entry name" value="EmrE-like"/>
</dbReference>
<sequence length="353" mass="36996">MPLSSSPIWPGVPAALASALLFGASTPAAKLLLGAVDPWLLAAFLYLGAGLGLLMLQTGRRLGGAEPAEAPLRRADLPWLAAMVAVGGIAGPVLLMLGLTRSEASSAALLLNLEGLATMAIAWLWLREGVDRRLLLGAVAILAGAVVLSWRGAVGGGWGMLLIAGACLAWGIDNNLTRKLSSADPVRIATIKGIVAGSVDLALALVQGAALPAAALVLVAALIGLFGYGISLALYVMALRHLGAARAGAYFSTAPFVGAVVAVVLLGEPLSPQLVLAGGLMALGVWLHLTERHEHWHEHEALVHEHAHIHDEHHRHAHGPDAPPGEPHSHPHRHEPLRHKHPHFPDLHHRHTH</sequence>
<comment type="subcellular location">
    <subcellularLocation>
        <location evidence="1">Cell membrane</location>
        <topology evidence="1">Multi-pass membrane protein</topology>
    </subcellularLocation>
</comment>
<dbReference type="PANTHER" id="PTHR42920">
    <property type="entry name" value="OS03G0707200 PROTEIN-RELATED"/>
    <property type="match status" value="1"/>
</dbReference>
<feature type="transmembrane region" description="Helical" evidence="7">
    <location>
        <begin position="188"/>
        <end position="207"/>
    </location>
</feature>
<dbReference type="Proteomes" id="UP001375743">
    <property type="component" value="Unassembled WGS sequence"/>
</dbReference>
<keyword evidence="2" id="KW-1003">Cell membrane</keyword>
<protein>
    <submittedName>
        <fullName evidence="9">EamA family transporter</fullName>
    </submittedName>
</protein>
<evidence type="ECO:0000256" key="4">
    <source>
        <dbReference type="ARBA" id="ARBA00022989"/>
    </source>
</evidence>
<evidence type="ECO:0000313" key="10">
    <source>
        <dbReference type="Proteomes" id="UP001375743"/>
    </source>
</evidence>
<feature type="domain" description="EamA" evidence="8">
    <location>
        <begin position="158"/>
        <end position="288"/>
    </location>
</feature>
<feature type="transmembrane region" description="Helical" evidence="7">
    <location>
        <begin position="156"/>
        <end position="176"/>
    </location>
</feature>
<feature type="compositionally biased region" description="Basic residues" evidence="6">
    <location>
        <begin position="330"/>
        <end position="353"/>
    </location>
</feature>
<feature type="region of interest" description="Disordered" evidence="6">
    <location>
        <begin position="308"/>
        <end position="353"/>
    </location>
</feature>
<keyword evidence="5 7" id="KW-0472">Membrane</keyword>
<dbReference type="RefSeq" id="WP_418158394.1">
    <property type="nucleotide sequence ID" value="NZ_JBBLZC010000004.1"/>
</dbReference>
<evidence type="ECO:0000256" key="5">
    <source>
        <dbReference type="ARBA" id="ARBA00023136"/>
    </source>
</evidence>
<feature type="transmembrane region" description="Helical" evidence="7">
    <location>
        <begin position="38"/>
        <end position="56"/>
    </location>
</feature>
<feature type="transmembrane region" description="Helical" evidence="7">
    <location>
        <begin position="248"/>
        <end position="267"/>
    </location>
</feature>
<gene>
    <name evidence="9" type="ORF">U1T56_05220</name>
</gene>
<keyword evidence="10" id="KW-1185">Reference proteome</keyword>
<reference evidence="9 10" key="1">
    <citation type="submission" date="2024-01" db="EMBL/GenBank/DDBJ databases">
        <title>Multi-omics insights into the function and evolution of sodium benzoate biodegradation pathways in Benzoatithermus flavus gen. nov., sp. nov. from hot spring.</title>
        <authorList>
            <person name="Hu C.-J."/>
            <person name="Li W.-J."/>
        </authorList>
    </citation>
    <scope>NUCLEOTIDE SEQUENCE [LARGE SCALE GENOMIC DNA]</scope>
    <source>
        <strain evidence="9 10">SYSU G07066</strain>
    </source>
</reference>
<keyword evidence="3 7" id="KW-0812">Transmembrane</keyword>
<evidence type="ECO:0000256" key="7">
    <source>
        <dbReference type="SAM" id="Phobius"/>
    </source>
</evidence>
<feature type="transmembrane region" description="Helical" evidence="7">
    <location>
        <begin position="77"/>
        <end position="99"/>
    </location>
</feature>
<evidence type="ECO:0000313" key="9">
    <source>
        <dbReference type="EMBL" id="MEK0082540.1"/>
    </source>
</evidence>
<feature type="domain" description="EamA" evidence="8">
    <location>
        <begin position="10"/>
        <end position="149"/>
    </location>
</feature>
<organism evidence="9 10">
    <name type="scientific">Benzoatithermus flavus</name>
    <dbReference type="NCBI Taxonomy" id="3108223"/>
    <lineage>
        <taxon>Bacteria</taxon>
        <taxon>Pseudomonadati</taxon>
        <taxon>Pseudomonadota</taxon>
        <taxon>Alphaproteobacteria</taxon>
        <taxon>Geminicoccales</taxon>
        <taxon>Geminicoccaceae</taxon>
        <taxon>Benzoatithermus</taxon>
    </lineage>
</organism>
<dbReference type="InterPro" id="IPR000620">
    <property type="entry name" value="EamA_dom"/>
</dbReference>
<comment type="caution">
    <text evidence="9">The sequence shown here is derived from an EMBL/GenBank/DDBJ whole genome shotgun (WGS) entry which is preliminary data.</text>
</comment>
<dbReference type="Pfam" id="PF00892">
    <property type="entry name" value="EamA"/>
    <property type="match status" value="2"/>
</dbReference>
<evidence type="ECO:0000256" key="6">
    <source>
        <dbReference type="SAM" id="MobiDB-lite"/>
    </source>
</evidence>
<keyword evidence="4 7" id="KW-1133">Transmembrane helix</keyword>
<feature type="transmembrane region" description="Helical" evidence="7">
    <location>
        <begin position="273"/>
        <end position="289"/>
    </location>
</feature>
<feature type="transmembrane region" description="Helical" evidence="7">
    <location>
        <begin position="105"/>
        <end position="126"/>
    </location>
</feature>